<proteinExistence type="predicted"/>
<dbReference type="PANTHER" id="PTHR43280:SF32">
    <property type="entry name" value="TRANSCRIPTIONAL REGULATORY PROTEIN"/>
    <property type="match status" value="1"/>
</dbReference>
<dbReference type="PRINTS" id="PR00032">
    <property type="entry name" value="HTHARAC"/>
</dbReference>
<feature type="domain" description="HTH araC/xylS-type" evidence="4">
    <location>
        <begin position="181"/>
        <end position="279"/>
    </location>
</feature>
<dbReference type="Pfam" id="PF12833">
    <property type="entry name" value="HTH_18"/>
    <property type="match status" value="1"/>
</dbReference>
<evidence type="ECO:0000313" key="5">
    <source>
        <dbReference type="EMBL" id="QES88444.1"/>
    </source>
</evidence>
<accession>A0A5P2FY25</accession>
<keyword evidence="1" id="KW-0805">Transcription regulation</keyword>
<keyword evidence="2" id="KW-0238">DNA-binding</keyword>
<evidence type="ECO:0000256" key="2">
    <source>
        <dbReference type="ARBA" id="ARBA00023125"/>
    </source>
</evidence>
<keyword evidence="6" id="KW-1185">Reference proteome</keyword>
<dbReference type="InterPro" id="IPR009057">
    <property type="entry name" value="Homeodomain-like_sf"/>
</dbReference>
<dbReference type="GO" id="GO:0043565">
    <property type="term" value="F:sequence-specific DNA binding"/>
    <property type="evidence" value="ECO:0007669"/>
    <property type="project" value="InterPro"/>
</dbReference>
<dbReference type="Gene3D" id="1.10.10.60">
    <property type="entry name" value="Homeodomain-like"/>
    <property type="match status" value="1"/>
</dbReference>
<organism evidence="5 6">
    <name type="scientific">Rhizosphaericola mali</name>
    <dbReference type="NCBI Taxonomy" id="2545455"/>
    <lineage>
        <taxon>Bacteria</taxon>
        <taxon>Pseudomonadati</taxon>
        <taxon>Bacteroidota</taxon>
        <taxon>Chitinophagia</taxon>
        <taxon>Chitinophagales</taxon>
        <taxon>Chitinophagaceae</taxon>
        <taxon>Rhizosphaericola</taxon>
    </lineage>
</organism>
<evidence type="ECO:0000259" key="4">
    <source>
        <dbReference type="PROSITE" id="PS01124"/>
    </source>
</evidence>
<evidence type="ECO:0000256" key="1">
    <source>
        <dbReference type="ARBA" id="ARBA00023015"/>
    </source>
</evidence>
<reference evidence="5 6" key="1">
    <citation type="submission" date="2019-09" db="EMBL/GenBank/DDBJ databases">
        <title>Complete genome sequence of Arachidicoccus sp. B3-10 isolated from apple orchard soil.</title>
        <authorList>
            <person name="Kim H.S."/>
            <person name="Han K.-I."/>
            <person name="Suh M.K."/>
            <person name="Lee K.C."/>
            <person name="Eom M.K."/>
            <person name="Kim J.-S."/>
            <person name="Kang S.W."/>
            <person name="Sin Y."/>
            <person name="Lee J.-S."/>
        </authorList>
    </citation>
    <scope>NUCLEOTIDE SEQUENCE [LARGE SCALE GENOMIC DNA]</scope>
    <source>
        <strain evidence="5 6">B3-10</strain>
    </source>
</reference>
<sequence length="282" mass="33423">MQFTYSDSNTNGHLILWKNDPHFDRFFFGKDRPNKLLTIAWNTGENQQIKIDGINYNFPSKSVLPLMVNQSFTFTNPKNIVAWQFNRDFYCIVDHDKEVSCVGFIFYGLESPIFLHLTENLQRKFQLLLDVFLEEIETKDNIQMEMLQMLLKRLIILVTRQAKLEFVDHKEISEDKFDVIRDYNILVENHFKEQHSVQFYADHLHKSPKTLSNYFALYHHQSPLAVIQQRIILEAKRLLMYTESSAKEIAYELGFEEVAHFSNYFKNQTGMAPSEFKQHQHA</sequence>
<dbReference type="InterPro" id="IPR018060">
    <property type="entry name" value="HTH_AraC"/>
</dbReference>
<dbReference type="PANTHER" id="PTHR43280">
    <property type="entry name" value="ARAC-FAMILY TRANSCRIPTIONAL REGULATOR"/>
    <property type="match status" value="1"/>
</dbReference>
<dbReference type="PROSITE" id="PS01124">
    <property type="entry name" value="HTH_ARAC_FAMILY_2"/>
    <property type="match status" value="1"/>
</dbReference>
<dbReference type="Proteomes" id="UP000292424">
    <property type="component" value="Chromosome"/>
</dbReference>
<gene>
    <name evidence="5" type="ORF">E0W69_007140</name>
</gene>
<evidence type="ECO:0000313" key="6">
    <source>
        <dbReference type="Proteomes" id="UP000292424"/>
    </source>
</evidence>
<protein>
    <submittedName>
        <fullName evidence="5">AraC family transcriptional regulator</fullName>
    </submittedName>
</protein>
<name>A0A5P2FY25_9BACT</name>
<dbReference type="InterPro" id="IPR020449">
    <property type="entry name" value="Tscrpt_reg_AraC-type_HTH"/>
</dbReference>
<dbReference type="SUPFAM" id="SSF46689">
    <property type="entry name" value="Homeodomain-like"/>
    <property type="match status" value="1"/>
</dbReference>
<dbReference type="OrthoDB" id="2585681at2"/>
<dbReference type="EMBL" id="CP044016">
    <property type="protein sequence ID" value="QES88444.1"/>
    <property type="molecule type" value="Genomic_DNA"/>
</dbReference>
<dbReference type="AlphaFoldDB" id="A0A5P2FY25"/>
<dbReference type="GO" id="GO:0003700">
    <property type="term" value="F:DNA-binding transcription factor activity"/>
    <property type="evidence" value="ECO:0007669"/>
    <property type="project" value="InterPro"/>
</dbReference>
<dbReference type="RefSeq" id="WP_131329332.1">
    <property type="nucleotide sequence ID" value="NZ_CP044016.1"/>
</dbReference>
<keyword evidence="3" id="KW-0804">Transcription</keyword>
<dbReference type="SMART" id="SM00342">
    <property type="entry name" value="HTH_ARAC"/>
    <property type="match status" value="1"/>
</dbReference>
<dbReference type="KEGG" id="arac:E0W69_007140"/>
<evidence type="ECO:0000256" key="3">
    <source>
        <dbReference type="ARBA" id="ARBA00023163"/>
    </source>
</evidence>